<evidence type="ECO:0000313" key="8">
    <source>
        <dbReference type="Proteomes" id="UP000325577"/>
    </source>
</evidence>
<name>A0A5J4ZMJ2_9ASTE</name>
<evidence type="ECO:0000313" key="7">
    <source>
        <dbReference type="EMBL" id="KAA8518878.1"/>
    </source>
</evidence>
<dbReference type="AlphaFoldDB" id="A0A5J4ZMJ2"/>
<dbReference type="Pfam" id="PF23256">
    <property type="entry name" value="CHX17_2nd"/>
    <property type="match status" value="1"/>
</dbReference>
<dbReference type="InterPro" id="IPR057291">
    <property type="entry name" value="CHX17_2nd"/>
</dbReference>
<evidence type="ECO:0000256" key="3">
    <source>
        <dbReference type="ARBA" id="ARBA00022958"/>
    </source>
</evidence>
<dbReference type="Pfam" id="PF23259">
    <property type="entry name" value="CHX17_C"/>
    <property type="match status" value="1"/>
</dbReference>
<evidence type="ECO:0000259" key="5">
    <source>
        <dbReference type="Pfam" id="PF23256"/>
    </source>
</evidence>
<evidence type="ECO:0000259" key="6">
    <source>
        <dbReference type="Pfam" id="PF23259"/>
    </source>
</evidence>
<dbReference type="GO" id="GO:0012505">
    <property type="term" value="C:endomembrane system"/>
    <property type="evidence" value="ECO:0007669"/>
    <property type="project" value="TreeGrafter"/>
</dbReference>
<feature type="domain" description="Cation/H(+) antiporter C-terminal" evidence="6">
    <location>
        <begin position="172"/>
        <end position="265"/>
    </location>
</feature>
<protein>
    <recommendedName>
        <fullName evidence="9">Cation/H+ exchanger domain-containing protein</fullName>
    </recommendedName>
</protein>
<keyword evidence="1" id="KW-0813">Transport</keyword>
<dbReference type="GO" id="GO:0006885">
    <property type="term" value="P:regulation of pH"/>
    <property type="evidence" value="ECO:0007669"/>
    <property type="project" value="TreeGrafter"/>
</dbReference>
<dbReference type="OrthoDB" id="2687058at2759"/>
<proteinExistence type="predicted"/>
<dbReference type="Proteomes" id="UP000325577">
    <property type="component" value="Linkage Group LG7"/>
</dbReference>
<dbReference type="PANTHER" id="PTHR32468:SF0">
    <property type="entry name" value="K(+)_H(+) ANTIPORTER 1"/>
    <property type="match status" value="1"/>
</dbReference>
<evidence type="ECO:0000256" key="1">
    <source>
        <dbReference type="ARBA" id="ARBA00022448"/>
    </source>
</evidence>
<dbReference type="InterPro" id="IPR050794">
    <property type="entry name" value="CPA2_transporter"/>
</dbReference>
<dbReference type="GO" id="GO:0006813">
    <property type="term" value="P:potassium ion transport"/>
    <property type="evidence" value="ECO:0007669"/>
    <property type="project" value="UniProtKB-KW"/>
</dbReference>
<keyword evidence="3" id="KW-0630">Potassium</keyword>
<evidence type="ECO:0000256" key="4">
    <source>
        <dbReference type="ARBA" id="ARBA00023065"/>
    </source>
</evidence>
<dbReference type="GO" id="GO:0098662">
    <property type="term" value="P:inorganic cation transmembrane transport"/>
    <property type="evidence" value="ECO:0007669"/>
    <property type="project" value="TreeGrafter"/>
</dbReference>
<keyword evidence="8" id="KW-1185">Reference proteome</keyword>
<feature type="domain" description="Cation/H(+) antiporter central" evidence="5">
    <location>
        <begin position="1"/>
        <end position="129"/>
    </location>
</feature>
<keyword evidence="2" id="KW-0633">Potassium transport</keyword>
<dbReference type="PANTHER" id="PTHR32468">
    <property type="entry name" value="CATION/H + ANTIPORTER"/>
    <property type="match status" value="1"/>
</dbReference>
<accession>A0A5J4ZMJ2</accession>
<dbReference type="EMBL" id="CM018050">
    <property type="protein sequence ID" value="KAA8518878.1"/>
    <property type="molecule type" value="Genomic_DNA"/>
</dbReference>
<organism evidence="7 8">
    <name type="scientific">Nyssa sinensis</name>
    <dbReference type="NCBI Taxonomy" id="561372"/>
    <lineage>
        <taxon>Eukaryota</taxon>
        <taxon>Viridiplantae</taxon>
        <taxon>Streptophyta</taxon>
        <taxon>Embryophyta</taxon>
        <taxon>Tracheophyta</taxon>
        <taxon>Spermatophyta</taxon>
        <taxon>Magnoliopsida</taxon>
        <taxon>eudicotyledons</taxon>
        <taxon>Gunneridae</taxon>
        <taxon>Pentapetalae</taxon>
        <taxon>asterids</taxon>
        <taxon>Cornales</taxon>
        <taxon>Nyssaceae</taxon>
        <taxon>Nyssa</taxon>
    </lineage>
</organism>
<evidence type="ECO:0000256" key="2">
    <source>
        <dbReference type="ARBA" id="ARBA00022538"/>
    </source>
</evidence>
<gene>
    <name evidence="7" type="ORF">F0562_016348</name>
</gene>
<dbReference type="InterPro" id="IPR057290">
    <property type="entry name" value="CHX17_C"/>
</dbReference>
<sequence>MHLIELTERSSAIIMVQRVRKNGFPFFNRFRRGKLHDRLAVTFQAYGQLGRITVRPATAISALSTMHEDIFHVAEDKRVTIIILPFHIQRRKDEGDDAVENVGHGWRGVNQRVLENAPCSVALLVDRGSQQTDGSTANVAQRVCIVFFGGPDDREALELGGRMAEHPAVKELDEMAMTEFRKRWDHGKVEYIERVEINIKEGVLAIGRSEEYEVIIVGKCRFPSTSMVAELADRQAEHAELGPIGDLLASPSHGIVSSVLVIQQHDLTHAEEAPVSKIMQTEDDTIIAHG</sequence>
<keyword evidence="4" id="KW-0406">Ion transport</keyword>
<reference evidence="7 8" key="1">
    <citation type="submission" date="2019-09" db="EMBL/GenBank/DDBJ databases">
        <title>A chromosome-level genome assembly of the Chinese tupelo Nyssa sinensis.</title>
        <authorList>
            <person name="Yang X."/>
            <person name="Kang M."/>
            <person name="Yang Y."/>
            <person name="Xiong H."/>
            <person name="Wang M."/>
            <person name="Zhang Z."/>
            <person name="Wang Z."/>
            <person name="Wu H."/>
            <person name="Ma T."/>
            <person name="Liu J."/>
            <person name="Xi Z."/>
        </authorList>
    </citation>
    <scope>NUCLEOTIDE SEQUENCE [LARGE SCALE GENOMIC DNA]</scope>
    <source>
        <strain evidence="7">J267</strain>
        <tissue evidence="7">Leaf</tissue>
    </source>
</reference>
<evidence type="ECO:0008006" key="9">
    <source>
        <dbReference type="Google" id="ProtNLM"/>
    </source>
</evidence>